<dbReference type="EMBL" id="BAAFSV010000001">
    <property type="protein sequence ID" value="GAB1310767.1"/>
    <property type="molecule type" value="Genomic_DNA"/>
</dbReference>
<evidence type="ECO:0000256" key="1">
    <source>
        <dbReference type="SAM" id="MobiDB-lite"/>
    </source>
</evidence>
<protein>
    <submittedName>
        <fullName evidence="2">Uncharacterized protein</fullName>
    </submittedName>
</protein>
<dbReference type="Proteomes" id="UP001628179">
    <property type="component" value="Unassembled WGS sequence"/>
</dbReference>
<name>A0ABQ0FZ31_9PEZI</name>
<dbReference type="GeneID" id="98171722"/>
<proteinExistence type="predicted"/>
<evidence type="ECO:0000313" key="3">
    <source>
        <dbReference type="Proteomes" id="UP001628179"/>
    </source>
</evidence>
<dbReference type="RefSeq" id="XP_070912500.1">
    <property type="nucleotide sequence ID" value="XM_071056399.1"/>
</dbReference>
<organism evidence="2 3">
    <name type="scientific">Madurella fahalii</name>
    <dbReference type="NCBI Taxonomy" id="1157608"/>
    <lineage>
        <taxon>Eukaryota</taxon>
        <taxon>Fungi</taxon>
        <taxon>Dikarya</taxon>
        <taxon>Ascomycota</taxon>
        <taxon>Pezizomycotina</taxon>
        <taxon>Sordariomycetes</taxon>
        <taxon>Sordariomycetidae</taxon>
        <taxon>Sordariales</taxon>
        <taxon>Sordariales incertae sedis</taxon>
        <taxon>Madurella</taxon>
    </lineage>
</organism>
<gene>
    <name evidence="2" type="ORF">MFIFM68171_00977</name>
</gene>
<comment type="caution">
    <text evidence="2">The sequence shown here is derived from an EMBL/GenBank/DDBJ whole genome shotgun (WGS) entry which is preliminary data.</text>
</comment>
<sequence>MAATDLACSPNLSRIQQIAVLALAAMRSSCQTLDLEAGGPASVLPAAPTYQSEDPPAEEPETSACHVPAANADKANRGIAKGRKQTERAYELQATGVERHRACLQCRRRRREVERRS</sequence>
<evidence type="ECO:0000313" key="2">
    <source>
        <dbReference type="EMBL" id="GAB1310767.1"/>
    </source>
</evidence>
<feature type="region of interest" description="Disordered" evidence="1">
    <location>
        <begin position="37"/>
        <end position="63"/>
    </location>
</feature>
<reference evidence="2 3" key="1">
    <citation type="submission" date="2024-09" db="EMBL/GenBank/DDBJ databases">
        <title>Itraconazole resistance in Madurella fahalii resulting from another homologue of gene encoding cytochrome P450 14-alpha sterol demethylase (CYP51).</title>
        <authorList>
            <person name="Yoshioka I."/>
            <person name="Fahal A.H."/>
            <person name="Kaneko S."/>
            <person name="Yaguchi T."/>
        </authorList>
    </citation>
    <scope>NUCLEOTIDE SEQUENCE [LARGE SCALE GENOMIC DNA]</scope>
    <source>
        <strain evidence="2 3">IFM 68171</strain>
    </source>
</reference>
<accession>A0ABQ0FZ31</accession>
<keyword evidence="3" id="KW-1185">Reference proteome</keyword>